<reference evidence="2 3" key="1">
    <citation type="submission" date="2020-08" db="EMBL/GenBank/DDBJ databases">
        <title>Genomic Encyclopedia of Type Strains, Phase III (KMG-III): the genomes of soil and plant-associated and newly described type strains.</title>
        <authorList>
            <person name="Whitman W."/>
        </authorList>
    </citation>
    <scope>NUCLEOTIDE SEQUENCE [LARGE SCALE GENOMIC DNA]</scope>
    <source>
        <strain evidence="2 3">CECT 5862</strain>
    </source>
</reference>
<keyword evidence="2" id="KW-0689">Ribosomal protein</keyword>
<dbReference type="Pfam" id="PF00583">
    <property type="entry name" value="Acetyltransf_1"/>
    <property type="match status" value="1"/>
</dbReference>
<evidence type="ECO:0000313" key="3">
    <source>
        <dbReference type="Proteomes" id="UP000570361"/>
    </source>
</evidence>
<evidence type="ECO:0000259" key="1">
    <source>
        <dbReference type="PROSITE" id="PS51186"/>
    </source>
</evidence>
<dbReference type="EMBL" id="JACHXK010000013">
    <property type="protein sequence ID" value="MBB3112558.1"/>
    <property type="molecule type" value="Genomic_DNA"/>
</dbReference>
<protein>
    <submittedName>
        <fullName evidence="2">Ribosomal protein S18 acetylase RimI-like enzyme</fullName>
    </submittedName>
</protein>
<dbReference type="Gene3D" id="3.40.630.30">
    <property type="match status" value="1"/>
</dbReference>
<proteinExistence type="predicted"/>
<organism evidence="2 3">
    <name type="scientific">Paenibacillus phyllosphaerae</name>
    <dbReference type="NCBI Taxonomy" id="274593"/>
    <lineage>
        <taxon>Bacteria</taxon>
        <taxon>Bacillati</taxon>
        <taxon>Bacillota</taxon>
        <taxon>Bacilli</taxon>
        <taxon>Bacillales</taxon>
        <taxon>Paenibacillaceae</taxon>
        <taxon>Paenibacillus</taxon>
    </lineage>
</organism>
<gene>
    <name evidence="2" type="ORF">FHS18_004659</name>
</gene>
<dbReference type="RefSeq" id="WP_183602682.1">
    <property type="nucleotide sequence ID" value="NZ_JACHXK010000013.1"/>
</dbReference>
<dbReference type="Proteomes" id="UP000570361">
    <property type="component" value="Unassembled WGS sequence"/>
</dbReference>
<dbReference type="AlphaFoldDB" id="A0A7W5FPT1"/>
<name>A0A7W5FPT1_9BACL</name>
<dbReference type="GO" id="GO:0005840">
    <property type="term" value="C:ribosome"/>
    <property type="evidence" value="ECO:0007669"/>
    <property type="project" value="UniProtKB-KW"/>
</dbReference>
<comment type="caution">
    <text evidence="2">The sequence shown here is derived from an EMBL/GenBank/DDBJ whole genome shotgun (WGS) entry which is preliminary data.</text>
</comment>
<dbReference type="SUPFAM" id="SSF55729">
    <property type="entry name" value="Acyl-CoA N-acyltransferases (Nat)"/>
    <property type="match status" value="1"/>
</dbReference>
<sequence length="164" mass="18544">MNQRHPIVVRAIEDGDRDEVTAIITRHWGSSVMVTRGKQHEMNKLPGFVVLDEHGQLAALLTYEIVVDELEMVSLDSLEEGQGFGSLLLTHLQTFAAATGIKRIWFITTNDNVPAMRFYQRRGYTMKALYPGAVHEARRMKPQIPLIGHGGIPIEHELEFELLV</sequence>
<dbReference type="GO" id="GO:0016747">
    <property type="term" value="F:acyltransferase activity, transferring groups other than amino-acyl groups"/>
    <property type="evidence" value="ECO:0007669"/>
    <property type="project" value="InterPro"/>
</dbReference>
<accession>A0A7W5FPT1</accession>
<dbReference type="InterPro" id="IPR016181">
    <property type="entry name" value="Acyl_CoA_acyltransferase"/>
</dbReference>
<evidence type="ECO:0000313" key="2">
    <source>
        <dbReference type="EMBL" id="MBB3112558.1"/>
    </source>
</evidence>
<feature type="domain" description="N-acetyltransferase" evidence="1">
    <location>
        <begin position="7"/>
        <end position="145"/>
    </location>
</feature>
<dbReference type="InterPro" id="IPR000182">
    <property type="entry name" value="GNAT_dom"/>
</dbReference>
<dbReference type="PROSITE" id="PS51186">
    <property type="entry name" value="GNAT"/>
    <property type="match status" value="1"/>
</dbReference>
<keyword evidence="2" id="KW-0687">Ribonucleoprotein</keyword>
<keyword evidence="3" id="KW-1185">Reference proteome</keyword>